<sequence>MTQLPQQYDQPQISLCPEDTLHDVTSIAADNETSIFMLSPDYSKTALTHSIKETEKEIMASPNRQTSN</sequence>
<name>A0AC35G1A5_9BILA</name>
<reference evidence="2" key="1">
    <citation type="submission" date="2022-11" db="UniProtKB">
        <authorList>
            <consortium name="WormBaseParasite"/>
        </authorList>
    </citation>
    <scope>IDENTIFICATION</scope>
</reference>
<dbReference type="Proteomes" id="UP000887580">
    <property type="component" value="Unplaced"/>
</dbReference>
<accession>A0AC35G1A5</accession>
<organism evidence="1 2">
    <name type="scientific">Panagrolaimus sp. PS1159</name>
    <dbReference type="NCBI Taxonomy" id="55785"/>
    <lineage>
        <taxon>Eukaryota</taxon>
        <taxon>Metazoa</taxon>
        <taxon>Ecdysozoa</taxon>
        <taxon>Nematoda</taxon>
        <taxon>Chromadorea</taxon>
        <taxon>Rhabditida</taxon>
        <taxon>Tylenchina</taxon>
        <taxon>Panagrolaimomorpha</taxon>
        <taxon>Panagrolaimoidea</taxon>
        <taxon>Panagrolaimidae</taxon>
        <taxon>Panagrolaimus</taxon>
    </lineage>
</organism>
<dbReference type="WBParaSite" id="PS1159_v2.g23006.t1">
    <property type="protein sequence ID" value="PS1159_v2.g23006.t1"/>
    <property type="gene ID" value="PS1159_v2.g23006"/>
</dbReference>
<evidence type="ECO:0000313" key="1">
    <source>
        <dbReference type="Proteomes" id="UP000887580"/>
    </source>
</evidence>
<protein>
    <submittedName>
        <fullName evidence="2">Uncharacterized protein</fullName>
    </submittedName>
</protein>
<evidence type="ECO:0000313" key="2">
    <source>
        <dbReference type="WBParaSite" id="PS1159_v2.g23006.t1"/>
    </source>
</evidence>
<proteinExistence type="predicted"/>